<reference evidence="2" key="2">
    <citation type="submission" date="2023-06" db="EMBL/GenBank/DDBJ databases">
        <authorList>
            <consortium name="Lawrence Berkeley National Laboratory"/>
            <person name="Haridas S."/>
            <person name="Hensen N."/>
            <person name="Bonometti L."/>
            <person name="Westerberg I."/>
            <person name="Brannstrom I.O."/>
            <person name="Guillou S."/>
            <person name="Cros-Aarteil S."/>
            <person name="Calhoun S."/>
            <person name="Kuo A."/>
            <person name="Mondo S."/>
            <person name="Pangilinan J."/>
            <person name="Riley R."/>
            <person name="Labutti K."/>
            <person name="Andreopoulos B."/>
            <person name="Lipzen A."/>
            <person name="Chen C."/>
            <person name="Yanf M."/>
            <person name="Daum C."/>
            <person name="Ng V."/>
            <person name="Clum A."/>
            <person name="Steindorff A."/>
            <person name="Ohm R."/>
            <person name="Martin F."/>
            <person name="Silar P."/>
            <person name="Natvig D."/>
            <person name="Lalanne C."/>
            <person name="Gautier V."/>
            <person name="Ament-Velasquez S.L."/>
            <person name="Kruys A."/>
            <person name="Hutchinson M.I."/>
            <person name="Powell A.J."/>
            <person name="Barry K."/>
            <person name="Miller A.N."/>
            <person name="Grigoriev I.V."/>
            <person name="Debuchy R."/>
            <person name="Gladieux P."/>
            <person name="Thoren M.H."/>
            <person name="Johannesson H."/>
        </authorList>
    </citation>
    <scope>NUCLEOTIDE SEQUENCE</scope>
    <source>
        <strain evidence="2">CBS 168.71</strain>
    </source>
</reference>
<organism evidence="2 3">
    <name type="scientific">Chaetomium fimeti</name>
    <dbReference type="NCBI Taxonomy" id="1854472"/>
    <lineage>
        <taxon>Eukaryota</taxon>
        <taxon>Fungi</taxon>
        <taxon>Dikarya</taxon>
        <taxon>Ascomycota</taxon>
        <taxon>Pezizomycotina</taxon>
        <taxon>Sordariomycetes</taxon>
        <taxon>Sordariomycetidae</taxon>
        <taxon>Sordariales</taxon>
        <taxon>Chaetomiaceae</taxon>
        <taxon>Chaetomium</taxon>
    </lineage>
</organism>
<dbReference type="RefSeq" id="XP_062660469.1">
    <property type="nucleotide sequence ID" value="XM_062802225.1"/>
</dbReference>
<feature type="compositionally biased region" description="Basic residues" evidence="1">
    <location>
        <begin position="1"/>
        <end position="10"/>
    </location>
</feature>
<feature type="region of interest" description="Disordered" evidence="1">
    <location>
        <begin position="129"/>
        <end position="190"/>
    </location>
</feature>
<comment type="caution">
    <text evidence="2">The sequence shown here is derived from an EMBL/GenBank/DDBJ whole genome shotgun (WGS) entry which is preliminary data.</text>
</comment>
<feature type="compositionally biased region" description="Basic residues" evidence="1">
    <location>
        <begin position="175"/>
        <end position="190"/>
    </location>
</feature>
<feature type="region of interest" description="Disordered" evidence="1">
    <location>
        <begin position="87"/>
        <end position="109"/>
    </location>
</feature>
<proteinExistence type="predicted"/>
<dbReference type="EMBL" id="JAUEPN010000003">
    <property type="protein sequence ID" value="KAK3296955.1"/>
    <property type="molecule type" value="Genomic_DNA"/>
</dbReference>
<gene>
    <name evidence="2" type="ORF">B0H64DRAFT_372374</name>
</gene>
<dbReference type="AlphaFoldDB" id="A0AAE0HI72"/>
<evidence type="ECO:0000313" key="2">
    <source>
        <dbReference type="EMBL" id="KAK3296955.1"/>
    </source>
</evidence>
<dbReference type="GeneID" id="87839173"/>
<evidence type="ECO:0000313" key="3">
    <source>
        <dbReference type="Proteomes" id="UP001278766"/>
    </source>
</evidence>
<name>A0AAE0HI72_9PEZI</name>
<protein>
    <submittedName>
        <fullName evidence="2">Uncharacterized protein</fullName>
    </submittedName>
</protein>
<sequence length="190" mass="21330">MRRPRFRRSTSSRFSNPEYMMPIPQSPTQISLRGRDTGFPEAFCGSRNTTLPHPEANLNPDACLTEDDVNPARALLRYRMSFMAQQEANSRASTFDDRRPDSPEEGTLSAFGRIAINSIRAAEIPGLDAFLPSKDGDAIESSDGMSSRDPDSPVHRGTAFDHPKADPRDAPRDPRHGRRRSSFMSRLMHR</sequence>
<accession>A0AAE0HI72</accession>
<evidence type="ECO:0000256" key="1">
    <source>
        <dbReference type="SAM" id="MobiDB-lite"/>
    </source>
</evidence>
<reference evidence="2" key="1">
    <citation type="journal article" date="2023" name="Mol. Phylogenet. Evol.">
        <title>Genome-scale phylogeny and comparative genomics of the fungal order Sordariales.</title>
        <authorList>
            <person name="Hensen N."/>
            <person name="Bonometti L."/>
            <person name="Westerberg I."/>
            <person name="Brannstrom I.O."/>
            <person name="Guillou S."/>
            <person name="Cros-Aarteil S."/>
            <person name="Calhoun S."/>
            <person name="Haridas S."/>
            <person name="Kuo A."/>
            <person name="Mondo S."/>
            <person name="Pangilinan J."/>
            <person name="Riley R."/>
            <person name="LaButti K."/>
            <person name="Andreopoulos B."/>
            <person name="Lipzen A."/>
            <person name="Chen C."/>
            <person name="Yan M."/>
            <person name="Daum C."/>
            <person name="Ng V."/>
            <person name="Clum A."/>
            <person name="Steindorff A."/>
            <person name="Ohm R.A."/>
            <person name="Martin F."/>
            <person name="Silar P."/>
            <person name="Natvig D.O."/>
            <person name="Lalanne C."/>
            <person name="Gautier V."/>
            <person name="Ament-Velasquez S.L."/>
            <person name="Kruys A."/>
            <person name="Hutchinson M.I."/>
            <person name="Powell A.J."/>
            <person name="Barry K."/>
            <person name="Miller A.N."/>
            <person name="Grigoriev I.V."/>
            <person name="Debuchy R."/>
            <person name="Gladieux P."/>
            <person name="Hiltunen Thoren M."/>
            <person name="Johannesson H."/>
        </authorList>
    </citation>
    <scope>NUCLEOTIDE SEQUENCE</scope>
    <source>
        <strain evidence="2">CBS 168.71</strain>
    </source>
</reference>
<feature type="region of interest" description="Disordered" evidence="1">
    <location>
        <begin position="1"/>
        <end position="27"/>
    </location>
</feature>
<dbReference type="Proteomes" id="UP001278766">
    <property type="component" value="Unassembled WGS sequence"/>
</dbReference>
<feature type="compositionally biased region" description="Basic and acidic residues" evidence="1">
    <location>
        <begin position="146"/>
        <end position="174"/>
    </location>
</feature>
<keyword evidence="3" id="KW-1185">Reference proteome</keyword>